<evidence type="ECO:0000256" key="5">
    <source>
        <dbReference type="ARBA" id="ARBA00023136"/>
    </source>
</evidence>
<dbReference type="PANTHER" id="PTHR31981">
    <property type="entry name" value="GLYCOSYLATED LYSOSOMAL MEMBRANE PROTEIN"/>
    <property type="match status" value="1"/>
</dbReference>
<proteinExistence type="inferred from homology"/>
<sequence length="398" mass="44553">YQVSSENPLLLLVGLCVQQAVITLEVNPDCENLSGNANLVHLRAAGPHDTLHYVWSTYGVPTLLIIHSLSNESKLVVNWTSGCKFPSNQTSEAIKVHPQKDVDISMAFVLTKARNILLFEFDDAKTTGNLNNATTVFPPYLLEDFVWDDVSHTVNRSTHTATFHGHNKTDPGHLLQNASVTITVSLPYGRDPSLPHLLHNGNCSQFEVRISGFIPRGNYTRFALEFMLFSQGSNYSFEVKKSIDDEYTPTIFEVLSAILRNEDSQTYLQWKPVSYNKLSKNREASMPCKYYGGSSPGPKQEPNRTIAHFFYQGVPNGVQAFNISFGTGKEDFYNVTRFISWTALVGLGDPPLESISKLMFVLIFLCLGLPFLLVLLSIVLALKHRQQRHGYIPIGETH</sequence>
<evidence type="ECO:0000256" key="2">
    <source>
        <dbReference type="ARBA" id="ARBA00022692"/>
    </source>
</evidence>
<feature type="signal peptide" evidence="12">
    <location>
        <begin position="1"/>
        <end position="23"/>
    </location>
</feature>
<dbReference type="OMA" id="TLHYLWD"/>
<evidence type="ECO:0000256" key="10">
    <source>
        <dbReference type="ARBA" id="ARBA00044960"/>
    </source>
</evidence>
<evidence type="ECO:0000256" key="9">
    <source>
        <dbReference type="ARBA" id="ARBA00024189"/>
    </source>
</evidence>
<dbReference type="PANTHER" id="PTHR31981:SF1">
    <property type="entry name" value="GLYCOSYLATED LYSOSOMAL MEMBRANE PROTEIN"/>
    <property type="match status" value="1"/>
</dbReference>
<evidence type="ECO:0000313" key="14">
    <source>
        <dbReference type="Proteomes" id="UP000694388"/>
    </source>
</evidence>
<dbReference type="AlphaFoldDB" id="A0A8C4PVY9"/>
<comment type="function">
    <text evidence="8">Required to protect lysosomal transporter MFSD1 from lysosomal proteolysis and for MFSD1 lysosomal localization.</text>
</comment>
<feature type="transmembrane region" description="Helical" evidence="11">
    <location>
        <begin position="358"/>
        <end position="382"/>
    </location>
</feature>
<evidence type="ECO:0000256" key="7">
    <source>
        <dbReference type="ARBA" id="ARBA00023228"/>
    </source>
</evidence>
<evidence type="ECO:0000256" key="6">
    <source>
        <dbReference type="ARBA" id="ARBA00023180"/>
    </source>
</evidence>
<evidence type="ECO:0000256" key="8">
    <source>
        <dbReference type="ARBA" id="ARBA00024176"/>
    </source>
</evidence>
<dbReference type="GeneTree" id="ENSGT00390000005131"/>
<evidence type="ECO:0000256" key="3">
    <source>
        <dbReference type="ARBA" id="ARBA00022729"/>
    </source>
</evidence>
<dbReference type="Proteomes" id="UP000694388">
    <property type="component" value="Unplaced"/>
</dbReference>
<dbReference type="Pfam" id="PF15065">
    <property type="entry name" value="NCU-G1"/>
    <property type="match status" value="1"/>
</dbReference>
<evidence type="ECO:0000256" key="4">
    <source>
        <dbReference type="ARBA" id="ARBA00022989"/>
    </source>
</evidence>
<evidence type="ECO:0000256" key="11">
    <source>
        <dbReference type="SAM" id="Phobius"/>
    </source>
</evidence>
<keyword evidence="3 12" id="KW-0732">Signal</keyword>
<reference evidence="13" key="1">
    <citation type="submission" date="2025-08" db="UniProtKB">
        <authorList>
            <consortium name="Ensembl"/>
        </authorList>
    </citation>
    <scope>IDENTIFICATION</scope>
</reference>
<evidence type="ECO:0000256" key="1">
    <source>
        <dbReference type="ARBA" id="ARBA00010599"/>
    </source>
</evidence>
<comment type="subcellular location">
    <subcellularLocation>
        <location evidence="9">Lysosome membrane</location>
        <topology evidence="9">Single-pass type I membrane protein</topology>
        <orientation evidence="9">Lumenal side</orientation>
    </subcellularLocation>
</comment>
<keyword evidence="4 11" id="KW-1133">Transmembrane helix</keyword>
<comment type="subunit">
    <text evidence="10">Interacts (via lumenal domain) with lysosomal protein MFSD1; the interaction starts while both proteins are still in the endoplasmic reticulum and is required for stabilization of MFSD1 in lysosomes but has no direct effect on its targeting to lysosomes or transporter activity.</text>
</comment>
<keyword evidence="14" id="KW-1185">Reference proteome</keyword>
<dbReference type="GO" id="GO:0005765">
    <property type="term" value="C:lysosomal membrane"/>
    <property type="evidence" value="ECO:0007669"/>
    <property type="project" value="UniProtKB-SubCell"/>
</dbReference>
<reference evidence="13" key="2">
    <citation type="submission" date="2025-09" db="UniProtKB">
        <authorList>
            <consortium name="Ensembl"/>
        </authorList>
    </citation>
    <scope>IDENTIFICATION</scope>
</reference>
<organism evidence="13 14">
    <name type="scientific">Eptatretus burgeri</name>
    <name type="common">Inshore hagfish</name>
    <dbReference type="NCBI Taxonomy" id="7764"/>
    <lineage>
        <taxon>Eukaryota</taxon>
        <taxon>Metazoa</taxon>
        <taxon>Chordata</taxon>
        <taxon>Craniata</taxon>
        <taxon>Vertebrata</taxon>
        <taxon>Cyclostomata</taxon>
        <taxon>Myxini</taxon>
        <taxon>Myxiniformes</taxon>
        <taxon>Myxinidae</taxon>
        <taxon>Eptatretinae</taxon>
        <taxon>Eptatretus</taxon>
    </lineage>
</organism>
<dbReference type="Ensembl" id="ENSEBUT00000000730.1">
    <property type="protein sequence ID" value="ENSEBUP00000000433.1"/>
    <property type="gene ID" value="ENSEBUG00000000538.1"/>
</dbReference>
<keyword evidence="5 11" id="KW-0472">Membrane</keyword>
<feature type="chain" id="PRO_5034743896" evidence="12">
    <location>
        <begin position="24"/>
        <end position="398"/>
    </location>
</feature>
<evidence type="ECO:0000256" key="12">
    <source>
        <dbReference type="SAM" id="SignalP"/>
    </source>
</evidence>
<evidence type="ECO:0000313" key="13">
    <source>
        <dbReference type="Ensembl" id="ENSEBUP00000000433.1"/>
    </source>
</evidence>
<name>A0A8C4PVY9_EPTBU</name>
<comment type="similarity">
    <text evidence="1">Belongs to the GLMP family.</text>
</comment>
<dbReference type="InterPro" id="IPR029382">
    <property type="entry name" value="NCU-G1"/>
</dbReference>
<keyword evidence="2 11" id="KW-0812">Transmembrane</keyword>
<keyword evidence="6" id="KW-0325">Glycoprotein</keyword>
<keyword evidence="7" id="KW-0458">Lysosome</keyword>
<protein>
    <submittedName>
        <fullName evidence="13">Glycosylated lysosomal membrane protein</fullName>
    </submittedName>
</protein>
<accession>A0A8C4PVY9</accession>